<dbReference type="EMBL" id="AP024488">
    <property type="protein sequence ID" value="BCS94703.1"/>
    <property type="molecule type" value="Genomic_DNA"/>
</dbReference>
<dbReference type="InterPro" id="IPR029063">
    <property type="entry name" value="SAM-dependent_MTases_sf"/>
</dbReference>
<dbReference type="PANTHER" id="PTHR35276:SF1">
    <property type="entry name" value="TRNA (MNM(5)S(2)U34)-METHYLTRANSFERASE, CHLOROPLASTIC"/>
    <property type="match status" value="1"/>
</dbReference>
<accession>A0ABM7PCB5</accession>
<evidence type="ECO:0000313" key="2">
    <source>
        <dbReference type="Proteomes" id="UP001320148"/>
    </source>
</evidence>
<dbReference type="Proteomes" id="UP001320148">
    <property type="component" value="Chromosome"/>
</dbReference>
<reference evidence="1 2" key="1">
    <citation type="submission" date="2021-02" db="EMBL/GenBank/DDBJ databases">
        <title>Complete genome of Desulfoluna sp. strain ASN36.</title>
        <authorList>
            <person name="Takahashi A."/>
            <person name="Kojima H."/>
            <person name="Fukui M."/>
        </authorList>
    </citation>
    <scope>NUCLEOTIDE SEQUENCE [LARGE SCALE GENOMIC DNA]</scope>
    <source>
        <strain evidence="1 2">ASN36</strain>
    </source>
</reference>
<gene>
    <name evidence="1" type="ORF">DSLASN_03350</name>
</gene>
<organism evidence="1 2">
    <name type="scientific">Desulfoluna limicola</name>
    <dbReference type="NCBI Taxonomy" id="2810562"/>
    <lineage>
        <taxon>Bacteria</taxon>
        <taxon>Pseudomonadati</taxon>
        <taxon>Thermodesulfobacteriota</taxon>
        <taxon>Desulfobacteria</taxon>
        <taxon>Desulfobacterales</taxon>
        <taxon>Desulfolunaceae</taxon>
        <taxon>Desulfoluna</taxon>
    </lineage>
</organism>
<dbReference type="InterPro" id="IPR010719">
    <property type="entry name" value="MnmM_MeTrfase"/>
</dbReference>
<keyword evidence="1" id="KW-0489">Methyltransferase</keyword>
<dbReference type="Pfam" id="PF06962">
    <property type="entry name" value="rRNA_methylase"/>
    <property type="match status" value="1"/>
</dbReference>
<name>A0ABM7PCB5_9BACT</name>
<keyword evidence="1" id="KW-0808">Transferase</keyword>
<dbReference type="GO" id="GO:0032259">
    <property type="term" value="P:methylation"/>
    <property type="evidence" value="ECO:0007669"/>
    <property type="project" value="UniProtKB-KW"/>
</dbReference>
<dbReference type="RefSeq" id="WP_236891002.1">
    <property type="nucleotide sequence ID" value="NZ_AP024488.1"/>
</dbReference>
<keyword evidence="2" id="KW-1185">Reference proteome</keyword>
<dbReference type="GO" id="GO:0008168">
    <property type="term" value="F:methyltransferase activity"/>
    <property type="evidence" value="ECO:0007669"/>
    <property type="project" value="UniProtKB-KW"/>
</dbReference>
<proteinExistence type="predicted"/>
<dbReference type="PANTHER" id="PTHR35276">
    <property type="entry name" value="S-ADENOSYL-L-METHIONINE-DEPENDENT METHYLTRANSFERASES SUPERFAMILY PROTEIN"/>
    <property type="match status" value="1"/>
</dbReference>
<evidence type="ECO:0000313" key="1">
    <source>
        <dbReference type="EMBL" id="BCS94703.1"/>
    </source>
</evidence>
<protein>
    <submittedName>
        <fullName evidence="1">rRNA methyltransferase</fullName>
    </submittedName>
</protein>
<dbReference type="Gene3D" id="3.40.50.150">
    <property type="entry name" value="Vaccinia Virus protein VP39"/>
    <property type="match status" value="1"/>
</dbReference>
<dbReference type="CDD" id="cd02440">
    <property type="entry name" value="AdoMet_MTases"/>
    <property type="match status" value="1"/>
</dbReference>
<dbReference type="SUPFAM" id="SSF53335">
    <property type="entry name" value="S-adenosyl-L-methionine-dependent methyltransferases"/>
    <property type="match status" value="1"/>
</dbReference>
<sequence>MSLQGIVHIAQQTIQRFLKPGDIVVDATVGAGYDTLFLAKTVGPKGHVYGFDVQDEALTRATATLTKADLMDRVTLFKSGHETMAAHLPPETHGAIKAFSFNLGFLPASDSPVTTIADTSLAAIETAMELLHRRGIISIAIYGGHPQGKIEQQRLKAWAANVPFDEFRIASYEFTNKSRNQETLLLMERARPKSVPPAKVSAP</sequence>